<dbReference type="EMBL" id="QGKM01000074">
    <property type="protein sequence ID" value="PWQ92900.1"/>
    <property type="molecule type" value="Genomic_DNA"/>
</dbReference>
<evidence type="ECO:0000313" key="12">
    <source>
        <dbReference type="Proteomes" id="UP000245539"/>
    </source>
</evidence>
<comment type="function">
    <text evidence="9">Catalyzes the stereoinversion of LL-2,6-diaminopimelate (L,L-DAP) to meso-diaminopimelate (meso-DAP), a precursor of L-lysine and an essential component of the bacterial peptidoglycan.</text>
</comment>
<comment type="subunit">
    <text evidence="9">Homodimer.</text>
</comment>
<dbReference type="Pfam" id="PF01678">
    <property type="entry name" value="DAP_epimerase"/>
    <property type="match status" value="2"/>
</dbReference>
<dbReference type="RefSeq" id="WP_109839220.1">
    <property type="nucleotide sequence ID" value="NZ_QGKM01000074.1"/>
</dbReference>
<dbReference type="GO" id="GO:0008837">
    <property type="term" value="F:diaminopimelate epimerase activity"/>
    <property type="evidence" value="ECO:0007669"/>
    <property type="project" value="UniProtKB-UniRule"/>
</dbReference>
<feature type="binding site" evidence="9">
    <location>
        <begin position="76"/>
        <end position="77"/>
    </location>
    <ligand>
        <name>substrate</name>
    </ligand>
</feature>
<feature type="binding site" evidence="9">
    <location>
        <begin position="221"/>
        <end position="222"/>
    </location>
    <ligand>
        <name>substrate</name>
    </ligand>
</feature>
<dbReference type="OrthoDB" id="9805408at2"/>
<reference evidence="11 12" key="1">
    <citation type="submission" date="2018-05" db="EMBL/GenBank/DDBJ databases">
        <title>Leucothrix arctica sp. nov., isolated from Arctic seawater.</title>
        <authorList>
            <person name="Choi A."/>
            <person name="Baek K."/>
        </authorList>
    </citation>
    <scope>NUCLEOTIDE SEQUENCE [LARGE SCALE GENOMIC DNA]</scope>
    <source>
        <strain evidence="11 12">JCM 18388</strain>
    </source>
</reference>
<dbReference type="AlphaFoldDB" id="A0A317C964"/>
<dbReference type="HAMAP" id="MF_00197">
    <property type="entry name" value="DAP_epimerase"/>
    <property type="match status" value="1"/>
</dbReference>
<evidence type="ECO:0000256" key="2">
    <source>
        <dbReference type="ARBA" id="ARBA00010219"/>
    </source>
</evidence>
<dbReference type="GO" id="GO:0009089">
    <property type="term" value="P:lysine biosynthetic process via diaminopimelate"/>
    <property type="evidence" value="ECO:0007669"/>
    <property type="project" value="UniProtKB-UniRule"/>
</dbReference>
<comment type="pathway">
    <text evidence="1 9">Amino-acid biosynthesis; L-lysine biosynthesis via DAP pathway; DL-2,6-diaminopimelate from LL-2,6-diaminopimelate: step 1/1.</text>
</comment>
<feature type="active site" evidence="10">
    <location>
        <position position="75"/>
    </location>
</feature>
<feature type="binding site" evidence="9">
    <location>
        <position position="66"/>
    </location>
    <ligand>
        <name>substrate</name>
    </ligand>
</feature>
<dbReference type="Gene3D" id="3.10.310.10">
    <property type="entry name" value="Diaminopimelate Epimerase, Chain A, domain 1"/>
    <property type="match status" value="2"/>
</dbReference>
<feature type="site" description="Important for dimerization" evidence="9">
    <location>
        <position position="271"/>
    </location>
</feature>
<feature type="binding site" evidence="9">
    <location>
        <position position="46"/>
    </location>
    <ligand>
        <name>substrate</name>
    </ligand>
</feature>
<sequence length="277" mass="30120">MQLNFTKMHGLGNDFVMINAIDQDVNLTNPMIKAIADRHQGIGCDQLLMVEASPVADCDFRYRIFNSDGSEVEQCGNGARCFARFVVDQGLTDKTEIPVLTAGGRIVLNLREDGQVTVDMGEPQLLPAEIPLAMPEQQVRYSHTLEDNGQVEFSAVSMGNPHAVLVVDDVDTAEVESIGSEFQRDEVFPQQVNVGFMQVIDRQQVRLRVFERGVGETMACGTGACAAIVAGRLQGLLDTPVTVILPAGKLEIHWAGEHSPVMMTGPVATVFHGTINI</sequence>
<dbReference type="GO" id="GO:0005829">
    <property type="term" value="C:cytosol"/>
    <property type="evidence" value="ECO:0007669"/>
    <property type="project" value="TreeGrafter"/>
</dbReference>
<dbReference type="PROSITE" id="PS01326">
    <property type="entry name" value="DAP_EPIMERASE"/>
    <property type="match status" value="1"/>
</dbReference>
<evidence type="ECO:0000313" key="11">
    <source>
        <dbReference type="EMBL" id="PWQ92900.1"/>
    </source>
</evidence>
<dbReference type="NCBIfam" id="TIGR00652">
    <property type="entry name" value="DapF"/>
    <property type="match status" value="1"/>
</dbReference>
<dbReference type="UniPathway" id="UPA00034">
    <property type="reaction ID" value="UER00025"/>
</dbReference>
<keyword evidence="6 9" id="KW-0457">Lysine biosynthesis</keyword>
<dbReference type="PANTHER" id="PTHR31689:SF0">
    <property type="entry name" value="DIAMINOPIMELATE EPIMERASE"/>
    <property type="match status" value="1"/>
</dbReference>
<comment type="similarity">
    <text evidence="2 9">Belongs to the diaminopimelate epimerase family.</text>
</comment>
<feature type="site" description="Could be important to modulate the pK values of the two catalytic cysteine residues" evidence="9">
    <location>
        <position position="162"/>
    </location>
</feature>
<evidence type="ECO:0000256" key="8">
    <source>
        <dbReference type="ARBA" id="ARBA00051712"/>
    </source>
</evidence>
<dbReference type="PANTHER" id="PTHR31689">
    <property type="entry name" value="DIAMINOPIMELATE EPIMERASE, CHLOROPLASTIC"/>
    <property type="match status" value="1"/>
</dbReference>
<dbReference type="EC" id="5.1.1.7" evidence="3 9"/>
<evidence type="ECO:0000256" key="3">
    <source>
        <dbReference type="ARBA" id="ARBA00013080"/>
    </source>
</evidence>
<protein>
    <recommendedName>
        <fullName evidence="3 9">Diaminopimelate epimerase</fullName>
        <shortName evidence="9">DAP epimerase</shortName>
        <ecNumber evidence="3 9">5.1.1.7</ecNumber>
    </recommendedName>
    <alternativeName>
        <fullName evidence="9">PLP-independent amino acid racemase</fullName>
    </alternativeName>
</protein>
<organism evidence="11 12">
    <name type="scientific">Leucothrix pacifica</name>
    <dbReference type="NCBI Taxonomy" id="1247513"/>
    <lineage>
        <taxon>Bacteria</taxon>
        <taxon>Pseudomonadati</taxon>
        <taxon>Pseudomonadota</taxon>
        <taxon>Gammaproteobacteria</taxon>
        <taxon>Thiotrichales</taxon>
        <taxon>Thiotrichaceae</taxon>
        <taxon>Leucothrix</taxon>
    </lineage>
</organism>
<evidence type="ECO:0000256" key="4">
    <source>
        <dbReference type="ARBA" id="ARBA00022490"/>
    </source>
</evidence>
<evidence type="ECO:0000256" key="9">
    <source>
        <dbReference type="HAMAP-Rule" id="MF_00197"/>
    </source>
</evidence>
<comment type="subcellular location">
    <subcellularLocation>
        <location evidence="9">Cytoplasm</location>
    </subcellularLocation>
</comment>
<accession>A0A317C964</accession>
<evidence type="ECO:0000256" key="10">
    <source>
        <dbReference type="PROSITE-ProRule" id="PRU10125"/>
    </source>
</evidence>
<proteinExistence type="inferred from homology"/>
<dbReference type="SUPFAM" id="SSF54506">
    <property type="entry name" value="Diaminopimelate epimerase-like"/>
    <property type="match status" value="1"/>
</dbReference>
<keyword evidence="4 9" id="KW-0963">Cytoplasm</keyword>
<evidence type="ECO:0000256" key="1">
    <source>
        <dbReference type="ARBA" id="ARBA00005196"/>
    </source>
</evidence>
<gene>
    <name evidence="9" type="primary">dapF</name>
    <name evidence="11" type="ORF">DKW60_18865</name>
</gene>
<evidence type="ECO:0000256" key="5">
    <source>
        <dbReference type="ARBA" id="ARBA00022605"/>
    </source>
</evidence>
<feature type="site" description="Could be important to modulate the pK values of the two catalytic cysteine residues" evidence="9">
    <location>
        <position position="211"/>
    </location>
</feature>
<dbReference type="Proteomes" id="UP000245539">
    <property type="component" value="Unassembled WGS sequence"/>
</dbReference>
<dbReference type="InterPro" id="IPR018510">
    <property type="entry name" value="DAP_epimerase_AS"/>
</dbReference>
<feature type="binding site" evidence="9">
    <location>
        <position position="160"/>
    </location>
    <ligand>
        <name>substrate</name>
    </ligand>
</feature>
<feature type="active site" description="Proton acceptor" evidence="9">
    <location>
        <position position="220"/>
    </location>
</feature>
<evidence type="ECO:0000256" key="7">
    <source>
        <dbReference type="ARBA" id="ARBA00023235"/>
    </source>
</evidence>
<feature type="binding site" evidence="9">
    <location>
        <begin position="211"/>
        <end position="212"/>
    </location>
    <ligand>
        <name>substrate</name>
    </ligand>
</feature>
<name>A0A317C964_9GAMM</name>
<feature type="active site" description="Proton donor" evidence="9">
    <location>
        <position position="75"/>
    </location>
</feature>
<comment type="catalytic activity">
    <reaction evidence="8 9">
        <text>(2S,6S)-2,6-diaminopimelate = meso-2,6-diaminopimelate</text>
        <dbReference type="Rhea" id="RHEA:15393"/>
        <dbReference type="ChEBI" id="CHEBI:57609"/>
        <dbReference type="ChEBI" id="CHEBI:57791"/>
        <dbReference type="EC" id="5.1.1.7"/>
    </reaction>
</comment>
<evidence type="ECO:0000256" key="6">
    <source>
        <dbReference type="ARBA" id="ARBA00023154"/>
    </source>
</evidence>
<keyword evidence="7 9" id="KW-0413">Isomerase</keyword>
<feature type="binding site" evidence="9">
    <location>
        <position position="193"/>
    </location>
    <ligand>
        <name>substrate</name>
    </ligand>
</feature>
<dbReference type="InterPro" id="IPR001653">
    <property type="entry name" value="DAP_epimerase_DapF"/>
</dbReference>
<comment type="caution">
    <text evidence="11">The sequence shown here is derived from an EMBL/GenBank/DDBJ whole genome shotgun (WGS) entry which is preliminary data.</text>
</comment>
<dbReference type="FunFam" id="3.10.310.10:FF:000001">
    <property type="entry name" value="Diaminopimelate epimerase"/>
    <property type="match status" value="1"/>
</dbReference>
<feature type="binding site" evidence="9">
    <location>
        <position position="13"/>
    </location>
    <ligand>
        <name>substrate</name>
    </ligand>
</feature>
<keyword evidence="12" id="KW-1185">Reference proteome</keyword>
<keyword evidence="5 9" id="KW-0028">Amino-acid biosynthesis</keyword>